<dbReference type="Gene3D" id="3.40.50.10140">
    <property type="entry name" value="Toll/interleukin-1 receptor homology (TIR) domain"/>
    <property type="match status" value="1"/>
</dbReference>
<dbReference type="RefSeq" id="WP_400887602.1">
    <property type="nucleotide sequence ID" value="NZ_JBGQQI010000011.1"/>
</dbReference>
<feature type="domain" description="Schlafen AlbA-2" evidence="1">
    <location>
        <begin position="17"/>
        <end position="111"/>
    </location>
</feature>
<keyword evidence="4" id="KW-1185">Reference proteome</keyword>
<dbReference type="Pfam" id="PF13676">
    <property type="entry name" value="TIR_2"/>
    <property type="match status" value="1"/>
</dbReference>
<dbReference type="Gene3D" id="3.30.950.30">
    <property type="entry name" value="Schlafen, AAA domain"/>
    <property type="match status" value="1"/>
</dbReference>
<dbReference type="SUPFAM" id="SSF52200">
    <property type="entry name" value="Toll/Interleukin receptor TIR domain"/>
    <property type="match status" value="1"/>
</dbReference>
<evidence type="ECO:0000259" key="2">
    <source>
        <dbReference type="Pfam" id="PF13676"/>
    </source>
</evidence>
<accession>A0ABW8UG69</accession>
<evidence type="ECO:0000313" key="3">
    <source>
        <dbReference type="EMBL" id="MFL2101920.1"/>
    </source>
</evidence>
<dbReference type="InterPro" id="IPR038461">
    <property type="entry name" value="Schlafen_AlbA_2_dom_sf"/>
</dbReference>
<sequence>MRTKDDIIKAIREKDRKNKLYVHPVIPPETLAKYISAFANSNGGDIIFGIHDDGVNLHTKKFTFSLQFEKVRKLLNTNINCIVDEIKYNGEIFPYISIDKSNELVEVYNIPYIINDDGVIVEMKQNKVFISYNHTDKDLADLIENSLDKQKDIIVTRDINVNNYRDDLDKFMKTIRDHDYIISIVTREYLMSLNCMYEITEGMKDYNFIEKLLFIIVNKEDSHYYPGDNISDIKSNVYEPDQRLEYIIHWDERYKDMVDKYKNADLPPENAIEYTLDIRKLKSVISSTSEFMHLLKDKIGRSFDQIQKNDFEILKDVIKGK</sequence>
<evidence type="ECO:0000259" key="1">
    <source>
        <dbReference type="Pfam" id="PF04326"/>
    </source>
</evidence>
<dbReference type="Proteomes" id="UP001625374">
    <property type="component" value="Unassembled WGS sequence"/>
</dbReference>
<dbReference type="InterPro" id="IPR035897">
    <property type="entry name" value="Toll_tir_struct_dom_sf"/>
</dbReference>
<evidence type="ECO:0000313" key="4">
    <source>
        <dbReference type="Proteomes" id="UP001625374"/>
    </source>
</evidence>
<feature type="domain" description="TIR" evidence="2">
    <location>
        <begin position="128"/>
        <end position="223"/>
    </location>
</feature>
<dbReference type="EMBL" id="JBGQQK010000003">
    <property type="protein sequence ID" value="MFL2101920.1"/>
    <property type="molecule type" value="Genomic_DNA"/>
</dbReference>
<reference evidence="3 4" key="1">
    <citation type="submission" date="2024-08" db="EMBL/GenBank/DDBJ databases">
        <authorList>
            <person name="Arias E."/>
        </authorList>
    </citation>
    <scope>NUCLEOTIDE SEQUENCE [LARGE SCALE GENOMIC DNA]</scope>
    <source>
        <strain evidence="3 4">FAM 24106</strain>
    </source>
</reference>
<dbReference type="Pfam" id="PF04326">
    <property type="entry name" value="SLFN_AlbA_2"/>
    <property type="match status" value="1"/>
</dbReference>
<organism evidence="3 4">
    <name type="scientific">Marinilactibacillus psychrotolerans</name>
    <dbReference type="NCBI Taxonomy" id="191770"/>
    <lineage>
        <taxon>Bacteria</taxon>
        <taxon>Bacillati</taxon>
        <taxon>Bacillota</taxon>
        <taxon>Bacilli</taxon>
        <taxon>Lactobacillales</taxon>
        <taxon>Carnobacteriaceae</taxon>
        <taxon>Marinilactibacillus</taxon>
    </lineage>
</organism>
<dbReference type="InterPro" id="IPR000157">
    <property type="entry name" value="TIR_dom"/>
</dbReference>
<name>A0ABW8UG69_9LACT</name>
<proteinExistence type="predicted"/>
<gene>
    <name evidence="3" type="ORF">ACEN37_01495</name>
</gene>
<dbReference type="InterPro" id="IPR007421">
    <property type="entry name" value="Schlafen_AlbA_2_dom"/>
</dbReference>
<comment type="caution">
    <text evidence="3">The sequence shown here is derived from an EMBL/GenBank/DDBJ whole genome shotgun (WGS) entry which is preliminary data.</text>
</comment>
<protein>
    <submittedName>
        <fullName evidence="3">RNA-binding domain-containing protein</fullName>
    </submittedName>
</protein>